<organism evidence="1 2">
    <name type="scientific">Haematococcus lacustris</name>
    <name type="common">Green alga</name>
    <name type="synonym">Haematococcus pluvialis</name>
    <dbReference type="NCBI Taxonomy" id="44745"/>
    <lineage>
        <taxon>Eukaryota</taxon>
        <taxon>Viridiplantae</taxon>
        <taxon>Chlorophyta</taxon>
        <taxon>core chlorophytes</taxon>
        <taxon>Chlorophyceae</taxon>
        <taxon>CS clade</taxon>
        <taxon>Chlamydomonadales</taxon>
        <taxon>Haematococcaceae</taxon>
        <taxon>Haematococcus</taxon>
    </lineage>
</organism>
<dbReference type="AlphaFoldDB" id="A0A699Y931"/>
<name>A0A699Y931_HAELA</name>
<comment type="caution">
    <text evidence="1">The sequence shown here is derived from an EMBL/GenBank/DDBJ whole genome shotgun (WGS) entry which is preliminary data.</text>
</comment>
<sequence>MSADGSAFRAEGGGEEGDVHRQMAQMPCGSAMCCGSPVAVRQLQPFSSVPRACMSHGSPSISAGQCPAAGVNALSSGATSAKAQASAQCWLAALSLASTTADVLPFPCVAAAYLPRSSALVMDQSIW</sequence>
<evidence type="ECO:0000313" key="2">
    <source>
        <dbReference type="Proteomes" id="UP000485058"/>
    </source>
</evidence>
<protein>
    <submittedName>
        <fullName evidence="1">Uncharacterized protein</fullName>
    </submittedName>
</protein>
<gene>
    <name evidence="1" type="ORF">HaLaN_01360</name>
</gene>
<keyword evidence="2" id="KW-1185">Reference proteome</keyword>
<proteinExistence type="predicted"/>
<reference evidence="1 2" key="1">
    <citation type="submission" date="2020-02" db="EMBL/GenBank/DDBJ databases">
        <title>Draft genome sequence of Haematococcus lacustris strain NIES-144.</title>
        <authorList>
            <person name="Morimoto D."/>
            <person name="Nakagawa S."/>
            <person name="Yoshida T."/>
            <person name="Sawayama S."/>
        </authorList>
    </citation>
    <scope>NUCLEOTIDE SEQUENCE [LARGE SCALE GENOMIC DNA]</scope>
    <source>
        <strain evidence="1 2">NIES-144</strain>
    </source>
</reference>
<dbReference type="EMBL" id="BLLF01000051">
    <property type="protein sequence ID" value="GFH06690.1"/>
    <property type="molecule type" value="Genomic_DNA"/>
</dbReference>
<dbReference type="Proteomes" id="UP000485058">
    <property type="component" value="Unassembled WGS sequence"/>
</dbReference>
<evidence type="ECO:0000313" key="1">
    <source>
        <dbReference type="EMBL" id="GFH06690.1"/>
    </source>
</evidence>
<accession>A0A699Y931</accession>